<dbReference type="PROSITE" id="PS51184">
    <property type="entry name" value="JMJC"/>
    <property type="match status" value="1"/>
</dbReference>
<evidence type="ECO:0000256" key="11">
    <source>
        <dbReference type="SAM" id="MobiDB-lite"/>
    </source>
</evidence>
<keyword evidence="5" id="KW-0223">Dioxygenase</keyword>
<dbReference type="Pfam" id="PF17811">
    <property type="entry name" value="JHD"/>
    <property type="match status" value="1"/>
</dbReference>
<keyword evidence="9" id="KW-0804">Transcription</keyword>
<feature type="region of interest" description="Disordered" evidence="11">
    <location>
        <begin position="680"/>
        <end position="712"/>
    </location>
</feature>
<keyword evidence="6" id="KW-0560">Oxidoreductase</keyword>
<keyword evidence="14" id="KW-1185">Reference proteome</keyword>
<feature type="domain" description="JmjC" evidence="12">
    <location>
        <begin position="192"/>
        <end position="352"/>
    </location>
</feature>
<dbReference type="InterPro" id="IPR041070">
    <property type="entry name" value="JHD"/>
</dbReference>
<dbReference type="SMART" id="SM00558">
    <property type="entry name" value="JmjC"/>
    <property type="match status" value="1"/>
</dbReference>
<evidence type="ECO:0000256" key="10">
    <source>
        <dbReference type="ARBA" id="ARBA00023242"/>
    </source>
</evidence>
<dbReference type="InterPro" id="IPR050690">
    <property type="entry name" value="JHDM1_Histone_Demethylase"/>
</dbReference>
<evidence type="ECO:0000313" key="14">
    <source>
        <dbReference type="Proteomes" id="UP000466442"/>
    </source>
</evidence>
<dbReference type="Pfam" id="PF13621">
    <property type="entry name" value="Cupin_8"/>
    <property type="match status" value="1"/>
</dbReference>
<feature type="region of interest" description="Disordered" evidence="11">
    <location>
        <begin position="489"/>
        <end position="508"/>
    </location>
</feature>
<dbReference type="SUPFAM" id="SSF51197">
    <property type="entry name" value="Clavaminate synthase-like"/>
    <property type="match status" value="1"/>
</dbReference>
<evidence type="ECO:0000259" key="12">
    <source>
        <dbReference type="PROSITE" id="PS51184"/>
    </source>
</evidence>
<dbReference type="OrthoDB" id="5876800at2759"/>
<keyword evidence="3" id="KW-0862">Zinc</keyword>
<evidence type="ECO:0000256" key="2">
    <source>
        <dbReference type="ARBA" id="ARBA00022723"/>
    </source>
</evidence>
<proteinExistence type="predicted"/>
<evidence type="ECO:0000313" key="13">
    <source>
        <dbReference type="EMBL" id="KAF6216442.1"/>
    </source>
</evidence>
<protein>
    <recommendedName>
        <fullName evidence="12">JmjC domain-containing protein</fullName>
    </recommendedName>
</protein>
<name>A0A8S9Y595_APOLU</name>
<dbReference type="InterPro" id="IPR003347">
    <property type="entry name" value="JmjC_dom"/>
</dbReference>
<keyword evidence="4" id="KW-0156">Chromatin regulator</keyword>
<evidence type="ECO:0000256" key="8">
    <source>
        <dbReference type="ARBA" id="ARBA00023015"/>
    </source>
</evidence>
<keyword evidence="7" id="KW-0408">Iron</keyword>
<dbReference type="GO" id="GO:0046872">
    <property type="term" value="F:metal ion binding"/>
    <property type="evidence" value="ECO:0007669"/>
    <property type="project" value="UniProtKB-KW"/>
</dbReference>
<evidence type="ECO:0000256" key="6">
    <source>
        <dbReference type="ARBA" id="ARBA00023002"/>
    </source>
</evidence>
<organism evidence="13 14">
    <name type="scientific">Apolygus lucorum</name>
    <name type="common">Small green plant bug</name>
    <name type="synonym">Lygocoris lucorum</name>
    <dbReference type="NCBI Taxonomy" id="248454"/>
    <lineage>
        <taxon>Eukaryota</taxon>
        <taxon>Metazoa</taxon>
        <taxon>Ecdysozoa</taxon>
        <taxon>Arthropoda</taxon>
        <taxon>Hexapoda</taxon>
        <taxon>Insecta</taxon>
        <taxon>Pterygota</taxon>
        <taxon>Neoptera</taxon>
        <taxon>Paraneoptera</taxon>
        <taxon>Hemiptera</taxon>
        <taxon>Heteroptera</taxon>
        <taxon>Panheteroptera</taxon>
        <taxon>Cimicomorpha</taxon>
        <taxon>Miridae</taxon>
        <taxon>Mirini</taxon>
        <taxon>Apolygus</taxon>
    </lineage>
</organism>
<evidence type="ECO:0000256" key="3">
    <source>
        <dbReference type="ARBA" id="ARBA00022833"/>
    </source>
</evidence>
<gene>
    <name evidence="13" type="ORF">GE061_000784</name>
</gene>
<dbReference type="InterPro" id="IPR041667">
    <property type="entry name" value="Cupin_8"/>
</dbReference>
<evidence type="ECO:0000256" key="5">
    <source>
        <dbReference type="ARBA" id="ARBA00022964"/>
    </source>
</evidence>
<evidence type="ECO:0000256" key="4">
    <source>
        <dbReference type="ARBA" id="ARBA00022853"/>
    </source>
</evidence>
<evidence type="ECO:0000256" key="1">
    <source>
        <dbReference type="ARBA" id="ARBA00004123"/>
    </source>
</evidence>
<dbReference type="GO" id="GO:0005634">
    <property type="term" value="C:nucleus"/>
    <property type="evidence" value="ECO:0007669"/>
    <property type="project" value="UniProtKB-SubCell"/>
</dbReference>
<feature type="region of interest" description="Disordered" evidence="11">
    <location>
        <begin position="737"/>
        <end position="783"/>
    </location>
</feature>
<dbReference type="Proteomes" id="UP000466442">
    <property type="component" value="Linkage Group LG1"/>
</dbReference>
<dbReference type="AlphaFoldDB" id="A0A8S9Y595"/>
<feature type="region of interest" description="Disordered" evidence="11">
    <location>
        <begin position="637"/>
        <end position="660"/>
    </location>
</feature>
<reference evidence="13" key="1">
    <citation type="journal article" date="2021" name="Mol. Ecol. Resour.">
        <title>Apolygus lucorum genome provides insights into omnivorousness and mesophyll feeding.</title>
        <authorList>
            <person name="Liu Y."/>
            <person name="Liu H."/>
            <person name="Wang H."/>
            <person name="Huang T."/>
            <person name="Liu B."/>
            <person name="Yang B."/>
            <person name="Yin L."/>
            <person name="Li B."/>
            <person name="Zhang Y."/>
            <person name="Zhang S."/>
            <person name="Jiang F."/>
            <person name="Zhang X."/>
            <person name="Ren Y."/>
            <person name="Wang B."/>
            <person name="Wang S."/>
            <person name="Lu Y."/>
            <person name="Wu K."/>
            <person name="Fan W."/>
            <person name="Wang G."/>
        </authorList>
    </citation>
    <scope>NUCLEOTIDE SEQUENCE</scope>
    <source>
        <strain evidence="13">12Hb</strain>
    </source>
</reference>
<dbReference type="EMBL" id="WIXP02000001">
    <property type="protein sequence ID" value="KAF6216442.1"/>
    <property type="molecule type" value="Genomic_DNA"/>
</dbReference>
<feature type="compositionally biased region" description="Polar residues" evidence="11">
    <location>
        <begin position="693"/>
        <end position="703"/>
    </location>
</feature>
<comment type="subcellular location">
    <subcellularLocation>
        <location evidence="1">Nucleus</location>
    </subcellularLocation>
</comment>
<keyword evidence="8" id="KW-0805">Transcription regulation</keyword>
<keyword evidence="10" id="KW-0539">Nucleus</keyword>
<dbReference type="GO" id="GO:0051213">
    <property type="term" value="F:dioxygenase activity"/>
    <property type="evidence" value="ECO:0007669"/>
    <property type="project" value="UniProtKB-KW"/>
</dbReference>
<dbReference type="GO" id="GO:0006325">
    <property type="term" value="P:chromatin organization"/>
    <property type="evidence" value="ECO:0007669"/>
    <property type="project" value="UniProtKB-KW"/>
</dbReference>
<evidence type="ECO:0000256" key="9">
    <source>
        <dbReference type="ARBA" id="ARBA00023163"/>
    </source>
</evidence>
<feature type="compositionally biased region" description="Low complexity" evidence="11">
    <location>
        <begin position="737"/>
        <end position="763"/>
    </location>
</feature>
<dbReference type="Gene3D" id="1.20.58.1360">
    <property type="match status" value="1"/>
</dbReference>
<comment type="caution">
    <text evidence="13">The sequence shown here is derived from an EMBL/GenBank/DDBJ whole genome shotgun (WGS) entry which is preliminary data.</text>
</comment>
<dbReference type="PANTHER" id="PTHR23123">
    <property type="entry name" value="PHD/F-BOX CONTAINING PROTEIN"/>
    <property type="match status" value="1"/>
</dbReference>
<evidence type="ECO:0000256" key="7">
    <source>
        <dbReference type="ARBA" id="ARBA00023004"/>
    </source>
</evidence>
<sequence length="783" mass="89124">MVRVERYEGEAHQNDIDIIKRDPSKIIHGGKALCFAHQQFDTSTIHFHLLDNIFEASSVQMMMSNTMASEKPKPITSKTGSKNFLKELLKRKFLDAHNILLEMRGKDVTEEFFKKHGFKKPILVKDMTELGIKIPPVTDLNILLKFLVPDLKEVDVIDVERQDTFKMSVIEYFKYVMNPEKTRILNLISMEVSKTRLSEFIEPPKVVRDIDWVHCYWNRTKEGHKPYVPSATEKYCLISPSHSFTDFHVDFSGTSVWYHIVTGVKDFYLIRPSAVNNHLFWKWSSSYHKEAQFFGDQVDECYKLTIQAGETLLLPTGWIHAVYTPLDSLVYGGNFLNTYNVEEQFAVYDMELKEKVVEKYVYPHFRELNWFAAEGLCKEIDTMLQTTDILAVPCHLINAIKVALPNLKSWSTKLSVRKHKVQEKSFYNSDQLFKDMSRILRLHEKAIAMRSTEKRESTRVKKRPHSEDFILYDDFKSFMQVKKTKLPEESGASSGLFSQDNEEDSSSDAWKVKTDAKKMLGVIIKRCSSSTDSRPESSAPTTSSVIVKRSGSPAIIKEEPILPDVSPKRLNIHGYDSSPIYRISPIKTPPKSSVTKIKIPIPSTTIRIKRARDWSSIVSPQIEEEIKESNVEVQSPIYRSKRSGSKLTSSSPDDPLAHSVHQDDDYIYPALDFSDDEESNIHSTGVIDDKAWSPNNKSISVTPKSDRPQRVGKTKIAIEKGLEAAAAKASNVTVFPPRKFIPPIKKPSQSKPKPSSSTPTVSKAKVKGSPSTPKTSPYEVLDY</sequence>
<keyword evidence="2" id="KW-0479">Metal-binding</keyword>
<accession>A0A8S9Y595</accession>
<dbReference type="Gene3D" id="2.60.120.650">
    <property type="entry name" value="Cupin"/>
    <property type="match status" value="1"/>
</dbReference>